<protein>
    <submittedName>
        <fullName evidence="4">TetR family transcriptional regulator</fullName>
    </submittedName>
</protein>
<dbReference type="Proteomes" id="UP000256661">
    <property type="component" value="Unassembled WGS sequence"/>
</dbReference>
<gene>
    <name evidence="4" type="ORF">DFJ69_3908</name>
</gene>
<comment type="caution">
    <text evidence="4">The sequence shown here is derived from an EMBL/GenBank/DDBJ whole genome shotgun (WGS) entry which is preliminary data.</text>
</comment>
<feature type="domain" description="HTH tetR-type" evidence="3">
    <location>
        <begin position="22"/>
        <end position="82"/>
    </location>
</feature>
<dbReference type="PROSITE" id="PS50977">
    <property type="entry name" value="HTH_TETR_2"/>
    <property type="match status" value="1"/>
</dbReference>
<dbReference type="InterPro" id="IPR009057">
    <property type="entry name" value="Homeodomain-like_sf"/>
</dbReference>
<dbReference type="SUPFAM" id="SSF48498">
    <property type="entry name" value="Tetracyclin repressor-like, C-terminal domain"/>
    <property type="match status" value="1"/>
</dbReference>
<feature type="DNA-binding region" description="H-T-H motif" evidence="2">
    <location>
        <begin position="45"/>
        <end position="64"/>
    </location>
</feature>
<evidence type="ECO:0000256" key="2">
    <source>
        <dbReference type="PROSITE-ProRule" id="PRU00335"/>
    </source>
</evidence>
<dbReference type="RefSeq" id="WP_170177714.1">
    <property type="nucleotide sequence ID" value="NZ_QTTT01000001.1"/>
</dbReference>
<evidence type="ECO:0000313" key="4">
    <source>
        <dbReference type="EMBL" id="REE98419.1"/>
    </source>
</evidence>
<keyword evidence="1 2" id="KW-0238">DNA-binding</keyword>
<accession>A0A3D9SR55</accession>
<dbReference type="PANTHER" id="PTHR43479">
    <property type="entry name" value="ACREF/ENVCD OPERON REPRESSOR-RELATED"/>
    <property type="match status" value="1"/>
</dbReference>
<dbReference type="Pfam" id="PF00440">
    <property type="entry name" value="TetR_N"/>
    <property type="match status" value="1"/>
</dbReference>
<proteinExistence type="predicted"/>
<dbReference type="AlphaFoldDB" id="A0A3D9SR55"/>
<evidence type="ECO:0000313" key="5">
    <source>
        <dbReference type="Proteomes" id="UP000256661"/>
    </source>
</evidence>
<dbReference type="GO" id="GO:0003677">
    <property type="term" value="F:DNA binding"/>
    <property type="evidence" value="ECO:0007669"/>
    <property type="project" value="UniProtKB-UniRule"/>
</dbReference>
<sequence length="220" mass="24730">MAAADPVNQRRYRGMDGPERVAARRASLLEAGLQLFGTVGYNATTVKDICHHAELGRRYFYESFTDREALLLAIYDTHITRTLTAVAEALGRAAPQIEAQSEAGLTALIHSLGSDPRVTRLVFHEIIRVGTPTTEARYRQVRRDFGEFILDTLTRTLDVPRTKRMRLGATVLVGGVTELMTEWLLVDTPADLDELIDIARTLFDLLYQRFLHELTENDTA</sequence>
<dbReference type="InterPro" id="IPR001647">
    <property type="entry name" value="HTH_TetR"/>
</dbReference>
<dbReference type="InterPro" id="IPR036271">
    <property type="entry name" value="Tet_transcr_reg_TetR-rel_C_sf"/>
</dbReference>
<dbReference type="Gene3D" id="1.10.357.10">
    <property type="entry name" value="Tetracycline Repressor, domain 2"/>
    <property type="match status" value="1"/>
</dbReference>
<dbReference type="InterPro" id="IPR050624">
    <property type="entry name" value="HTH-type_Tx_Regulator"/>
</dbReference>
<name>A0A3D9SR55_9ACTN</name>
<evidence type="ECO:0000256" key="1">
    <source>
        <dbReference type="ARBA" id="ARBA00023125"/>
    </source>
</evidence>
<keyword evidence="5" id="KW-1185">Reference proteome</keyword>
<dbReference type="EMBL" id="QTTT01000001">
    <property type="protein sequence ID" value="REE98419.1"/>
    <property type="molecule type" value="Genomic_DNA"/>
</dbReference>
<evidence type="ECO:0000259" key="3">
    <source>
        <dbReference type="PROSITE" id="PS50977"/>
    </source>
</evidence>
<dbReference type="PANTHER" id="PTHR43479:SF11">
    <property type="entry name" value="ACREF_ENVCD OPERON REPRESSOR-RELATED"/>
    <property type="match status" value="1"/>
</dbReference>
<organism evidence="4 5">
    <name type="scientific">Thermomonospora umbrina</name>
    <dbReference type="NCBI Taxonomy" id="111806"/>
    <lineage>
        <taxon>Bacteria</taxon>
        <taxon>Bacillati</taxon>
        <taxon>Actinomycetota</taxon>
        <taxon>Actinomycetes</taxon>
        <taxon>Streptosporangiales</taxon>
        <taxon>Thermomonosporaceae</taxon>
        <taxon>Thermomonospora</taxon>
    </lineage>
</organism>
<dbReference type="SUPFAM" id="SSF46689">
    <property type="entry name" value="Homeodomain-like"/>
    <property type="match status" value="1"/>
</dbReference>
<reference evidence="4 5" key="1">
    <citation type="submission" date="2018-08" db="EMBL/GenBank/DDBJ databases">
        <title>Sequencing the genomes of 1000 actinobacteria strains.</title>
        <authorList>
            <person name="Klenk H.-P."/>
        </authorList>
    </citation>
    <scope>NUCLEOTIDE SEQUENCE [LARGE SCALE GENOMIC DNA]</scope>
    <source>
        <strain evidence="4 5">DSM 43927</strain>
    </source>
</reference>